<name>A0ABD0MY31_CIRMR</name>
<sequence>NSALDCKNAPGSILDKGPEKSPTKTRQPRKVDLRARYWAFLFDNLRRAVDEIYVTCESDQSVV</sequence>
<reference evidence="3 4" key="1">
    <citation type="submission" date="2024-05" db="EMBL/GenBank/DDBJ databases">
        <title>Genome sequencing and assembly of Indian major carp, Cirrhinus mrigala (Hamilton, 1822).</title>
        <authorList>
            <person name="Mohindra V."/>
            <person name="Chowdhury L.M."/>
            <person name="Lal K."/>
            <person name="Jena J.K."/>
        </authorList>
    </citation>
    <scope>NUCLEOTIDE SEQUENCE [LARGE SCALE GENOMIC DNA]</scope>
    <source>
        <strain evidence="3">CM1030</strain>
        <tissue evidence="3">Blood</tissue>
    </source>
</reference>
<feature type="region of interest" description="Disordered" evidence="1">
    <location>
        <begin position="1"/>
        <end position="28"/>
    </location>
</feature>
<feature type="non-terminal residue" evidence="3">
    <location>
        <position position="1"/>
    </location>
</feature>
<dbReference type="EMBL" id="JAMKFB020000025">
    <property type="protein sequence ID" value="KAL0154889.1"/>
    <property type="molecule type" value="Genomic_DNA"/>
</dbReference>
<dbReference type="Proteomes" id="UP001529510">
    <property type="component" value="Unassembled WGS sequence"/>
</dbReference>
<dbReference type="AlphaFoldDB" id="A0ABD0MY31"/>
<protein>
    <recommendedName>
        <fullName evidence="2">S phase cyclin A-associated protein in the endoplasmic reticulum N-terminal domain-containing protein</fullName>
    </recommendedName>
</protein>
<accession>A0ABD0MY31</accession>
<dbReference type="PANTHER" id="PTHR31434:SF2">
    <property type="entry name" value="S PHASE CYCLIN A-ASSOCIATED PROTEIN IN THE ENDOPLASMIC RETICULUM"/>
    <property type="match status" value="1"/>
</dbReference>
<keyword evidence="4" id="KW-1185">Reference proteome</keyword>
<organism evidence="3 4">
    <name type="scientific">Cirrhinus mrigala</name>
    <name type="common">Mrigala</name>
    <dbReference type="NCBI Taxonomy" id="683832"/>
    <lineage>
        <taxon>Eukaryota</taxon>
        <taxon>Metazoa</taxon>
        <taxon>Chordata</taxon>
        <taxon>Craniata</taxon>
        <taxon>Vertebrata</taxon>
        <taxon>Euteleostomi</taxon>
        <taxon>Actinopterygii</taxon>
        <taxon>Neopterygii</taxon>
        <taxon>Teleostei</taxon>
        <taxon>Ostariophysi</taxon>
        <taxon>Cypriniformes</taxon>
        <taxon>Cyprinidae</taxon>
        <taxon>Labeoninae</taxon>
        <taxon>Labeonini</taxon>
        <taxon>Cirrhinus</taxon>
    </lineage>
</organism>
<gene>
    <name evidence="3" type="ORF">M9458_049152</name>
</gene>
<comment type="caution">
    <text evidence="3">The sequence shown here is derived from an EMBL/GenBank/DDBJ whole genome shotgun (WGS) entry which is preliminary data.</text>
</comment>
<evidence type="ECO:0000313" key="4">
    <source>
        <dbReference type="Proteomes" id="UP001529510"/>
    </source>
</evidence>
<evidence type="ECO:0000256" key="1">
    <source>
        <dbReference type="SAM" id="MobiDB-lite"/>
    </source>
</evidence>
<evidence type="ECO:0000259" key="2">
    <source>
        <dbReference type="Pfam" id="PF16501"/>
    </source>
</evidence>
<proteinExistence type="predicted"/>
<feature type="non-terminal residue" evidence="3">
    <location>
        <position position="63"/>
    </location>
</feature>
<dbReference type="PANTHER" id="PTHR31434">
    <property type="entry name" value="S PHASE CYCLIN A-ASSOCIATED PROTEIN IN THE ENDOPLASMIC RETICULUM"/>
    <property type="match status" value="1"/>
</dbReference>
<dbReference type="Pfam" id="PF16501">
    <property type="entry name" value="SCAPER_N"/>
    <property type="match status" value="1"/>
</dbReference>
<dbReference type="InterPro" id="IPR032446">
    <property type="entry name" value="SCAPER_N"/>
</dbReference>
<evidence type="ECO:0000313" key="3">
    <source>
        <dbReference type="EMBL" id="KAL0154889.1"/>
    </source>
</evidence>
<feature type="domain" description="S phase cyclin A-associated protein in the endoplasmic reticulum N-terminal" evidence="2">
    <location>
        <begin position="25"/>
        <end position="62"/>
    </location>
</feature>